<sequence length="517" mass="57225">MMQPALLIDEIIRHIFYYSSEDGPSTLNALARSCKSWADPALDLMWMRLSTITPLLYLIPGVRLDNGVYVLDSSIFPHDLLRFRVYASRVKYISHRRHIQVHPDILSLLTDCNSARPHTELLPSLLSAQLSSSACDTIQTSLSLSHQLRHVDLDLGFNSRNPKNFPAIIVSQYLEMVARIAPELQRLSVRGSLSEDLLGTMSSMRNLRSLSLRAGSSLTTDAFLAIMNFQNLAELELHASHLDIDELSDTLPNQGQPILPALKKLHMRAQGPVLELVLGTLHTESLHTLDIEAEGHPVSWRPIFQAICSNAASTLENLTVEHHIELDEMDIDSGPSAAPPSHTTTTSELIPNTQIPSNDMLILTDLIHLRRLVLDTTIPPAIGDQELSTLISRWPELEHLDLGSMPVSGCVRRRATPPLTLQSLVALATKSSKLTTLALPVDLQKVDDTEIPANTPNHSGLKRLTFGGPPPADPLQLARYLHRLFPSLMEVDSISEDEELWLSTQAALRTLCLPTTS</sequence>
<reference evidence="1" key="1">
    <citation type="submission" date="2018-04" db="EMBL/GenBank/DDBJ databases">
        <title>Whole genome sequencing of Hypsizygus marmoreus.</title>
        <authorList>
            <person name="Choi I.-G."/>
            <person name="Min B."/>
            <person name="Kim J.-G."/>
            <person name="Kim S."/>
            <person name="Oh Y.-L."/>
            <person name="Kong W.-S."/>
            <person name="Park H."/>
            <person name="Jeong J."/>
            <person name="Song E.-S."/>
        </authorList>
    </citation>
    <scope>NUCLEOTIDE SEQUENCE [LARGE SCALE GENOMIC DNA]</scope>
    <source>
        <strain evidence="1">51987-8</strain>
    </source>
</reference>
<dbReference type="OrthoDB" id="2663142at2759"/>
<organism evidence="1 2">
    <name type="scientific">Hypsizygus marmoreus</name>
    <name type="common">White beech mushroom</name>
    <name type="synonym">Agaricus marmoreus</name>
    <dbReference type="NCBI Taxonomy" id="39966"/>
    <lineage>
        <taxon>Eukaryota</taxon>
        <taxon>Fungi</taxon>
        <taxon>Dikarya</taxon>
        <taxon>Basidiomycota</taxon>
        <taxon>Agaricomycotina</taxon>
        <taxon>Agaricomycetes</taxon>
        <taxon>Agaricomycetidae</taxon>
        <taxon>Agaricales</taxon>
        <taxon>Tricholomatineae</taxon>
        <taxon>Lyophyllaceae</taxon>
        <taxon>Hypsizygus</taxon>
    </lineage>
</organism>
<proteinExistence type="predicted"/>
<name>A0A369JQI7_HYPMA</name>
<evidence type="ECO:0000313" key="2">
    <source>
        <dbReference type="Proteomes" id="UP000076154"/>
    </source>
</evidence>
<evidence type="ECO:0008006" key="3">
    <source>
        <dbReference type="Google" id="ProtNLM"/>
    </source>
</evidence>
<dbReference type="Gene3D" id="3.80.10.10">
    <property type="entry name" value="Ribonuclease Inhibitor"/>
    <property type="match status" value="1"/>
</dbReference>
<dbReference type="Proteomes" id="UP000076154">
    <property type="component" value="Unassembled WGS sequence"/>
</dbReference>
<keyword evidence="2" id="KW-1185">Reference proteome</keyword>
<gene>
    <name evidence="1" type="ORF">Hypma_008999</name>
</gene>
<dbReference type="EMBL" id="LUEZ02000046">
    <property type="protein sequence ID" value="RDB23602.1"/>
    <property type="molecule type" value="Genomic_DNA"/>
</dbReference>
<protein>
    <recommendedName>
        <fullName evidence="3">F-box domain-containing protein</fullName>
    </recommendedName>
</protein>
<accession>A0A369JQI7</accession>
<comment type="caution">
    <text evidence="1">The sequence shown here is derived from an EMBL/GenBank/DDBJ whole genome shotgun (WGS) entry which is preliminary data.</text>
</comment>
<dbReference type="PANTHER" id="PTHR38926:SF5">
    <property type="entry name" value="F-BOX AND LEUCINE-RICH REPEAT PROTEIN 6"/>
    <property type="match status" value="1"/>
</dbReference>
<dbReference type="InParanoid" id="A0A369JQI7"/>
<dbReference type="PANTHER" id="PTHR38926">
    <property type="entry name" value="F-BOX DOMAIN CONTAINING PROTEIN, EXPRESSED"/>
    <property type="match status" value="1"/>
</dbReference>
<dbReference type="SUPFAM" id="SSF52047">
    <property type="entry name" value="RNI-like"/>
    <property type="match status" value="1"/>
</dbReference>
<evidence type="ECO:0000313" key="1">
    <source>
        <dbReference type="EMBL" id="RDB23602.1"/>
    </source>
</evidence>
<dbReference type="AlphaFoldDB" id="A0A369JQI7"/>
<dbReference type="InterPro" id="IPR032675">
    <property type="entry name" value="LRR_dom_sf"/>
</dbReference>
<dbReference type="STRING" id="39966.A0A369JQI7"/>